<protein>
    <submittedName>
        <fullName evidence="2">Uncharacterized protein</fullName>
    </submittedName>
</protein>
<reference evidence="2 3" key="1">
    <citation type="journal article" date="2015" name="Int. J. Syst. Evol. Microbiol.">
        <title>Micromonospora costi sp. nov., isolated from a leaf of Costus speciosus.</title>
        <authorList>
            <person name="Thawai C."/>
        </authorList>
    </citation>
    <scope>NUCLEOTIDE SEQUENCE [LARGE SCALE GENOMIC DNA]</scope>
    <source>
        <strain evidence="2 3">CS1-12</strain>
    </source>
</reference>
<comment type="caution">
    <text evidence="2">The sequence shown here is derived from an EMBL/GenBank/DDBJ whole genome shotgun (WGS) entry which is preliminary data.</text>
</comment>
<evidence type="ECO:0000313" key="3">
    <source>
        <dbReference type="Proteomes" id="UP000279968"/>
    </source>
</evidence>
<name>A0A3B0A9N8_9ACTN</name>
<evidence type="ECO:0000256" key="1">
    <source>
        <dbReference type="SAM" id="Phobius"/>
    </source>
</evidence>
<keyword evidence="1" id="KW-1133">Transmembrane helix</keyword>
<dbReference type="AlphaFoldDB" id="A0A3B0A9N8"/>
<keyword evidence="1" id="KW-0812">Transmembrane</keyword>
<feature type="transmembrane region" description="Helical" evidence="1">
    <location>
        <begin position="31"/>
        <end position="49"/>
    </location>
</feature>
<accession>A0A3B0A9N8</accession>
<organism evidence="2 3">
    <name type="scientific">Micromonospora costi</name>
    <dbReference type="NCBI Taxonomy" id="1530042"/>
    <lineage>
        <taxon>Bacteria</taxon>
        <taxon>Bacillati</taxon>
        <taxon>Actinomycetota</taxon>
        <taxon>Actinomycetes</taxon>
        <taxon>Micromonosporales</taxon>
        <taxon>Micromonosporaceae</taxon>
        <taxon>Micromonospora</taxon>
    </lineage>
</organism>
<evidence type="ECO:0000313" key="2">
    <source>
        <dbReference type="EMBL" id="RKN55906.1"/>
    </source>
</evidence>
<proteinExistence type="predicted"/>
<keyword evidence="3" id="KW-1185">Reference proteome</keyword>
<dbReference type="RefSeq" id="WP_120780089.1">
    <property type="nucleotide sequence ID" value="NZ_JBHLUP010000002.1"/>
</dbReference>
<gene>
    <name evidence="2" type="ORF">D7193_15050</name>
</gene>
<keyword evidence="1" id="KW-0472">Membrane</keyword>
<dbReference type="EMBL" id="RBAN01000002">
    <property type="protein sequence ID" value="RKN55906.1"/>
    <property type="molecule type" value="Genomic_DNA"/>
</dbReference>
<dbReference type="Proteomes" id="UP000279968">
    <property type="component" value="Unassembled WGS sequence"/>
</dbReference>
<sequence>MNCADLLGVGLVLLVGGLVVDVSGPIPGVGVSAFWLGAGALVRGLWLLGRAAERGARRSSDGPP</sequence>